<dbReference type="SUPFAM" id="SSF52540">
    <property type="entry name" value="P-loop containing nucleoside triphosphate hydrolases"/>
    <property type="match status" value="1"/>
</dbReference>
<keyword evidence="4 8" id="KW-0418">Kinase</keyword>
<evidence type="ECO:0000256" key="7">
    <source>
        <dbReference type="ARBA" id="ARBA00048478"/>
    </source>
</evidence>
<feature type="domain" description="Cytidylate kinase" evidence="9">
    <location>
        <begin position="7"/>
        <end position="215"/>
    </location>
</feature>
<dbReference type="GO" id="GO:0036430">
    <property type="term" value="F:CMP kinase activity"/>
    <property type="evidence" value="ECO:0007669"/>
    <property type="project" value="RHEA"/>
</dbReference>
<evidence type="ECO:0000256" key="4">
    <source>
        <dbReference type="ARBA" id="ARBA00022777"/>
    </source>
</evidence>
<dbReference type="GO" id="GO:0006220">
    <property type="term" value="P:pyrimidine nucleotide metabolic process"/>
    <property type="evidence" value="ECO:0007669"/>
    <property type="project" value="UniProtKB-UniRule"/>
</dbReference>
<dbReference type="HAMAP" id="MF_00238">
    <property type="entry name" value="Cytidyl_kinase_type1"/>
    <property type="match status" value="1"/>
</dbReference>
<keyword evidence="2 8" id="KW-0808">Transferase</keyword>
<dbReference type="GO" id="GO:0036431">
    <property type="term" value="F:dCMP kinase activity"/>
    <property type="evidence" value="ECO:0007669"/>
    <property type="project" value="InterPro"/>
</dbReference>
<dbReference type="InterPro" id="IPR027417">
    <property type="entry name" value="P-loop_NTPase"/>
</dbReference>
<evidence type="ECO:0000313" key="11">
    <source>
        <dbReference type="Proteomes" id="UP000191980"/>
    </source>
</evidence>
<evidence type="ECO:0000256" key="1">
    <source>
        <dbReference type="ARBA" id="ARBA00009427"/>
    </source>
</evidence>
<dbReference type="AlphaFoldDB" id="A0A1V8M811"/>
<sequence length="218" mass="24033">MNIPVLTIDGPSGAGKGTVSRAVAKKLGWHYLDSGSIYRSLAISALDKQIDLQDIAKITLLAEKMHLAFECDDVLIVSLDGVNITHRLATEETGAAASTIAAYPEVRAVLLQKQKDFRRFPGLVADGRDMGTVVFADAPYKVFLTASALERGKRRFKQLKEKGIDANLDKITHEIELRDRRDRERKAAPLIPAVDAFYLDSSDLSIDEVINQVIILTE</sequence>
<dbReference type="STRING" id="1420851.AU255_06520"/>
<comment type="catalytic activity">
    <reaction evidence="7 8">
        <text>CMP + ATP = CDP + ADP</text>
        <dbReference type="Rhea" id="RHEA:11600"/>
        <dbReference type="ChEBI" id="CHEBI:30616"/>
        <dbReference type="ChEBI" id="CHEBI:58069"/>
        <dbReference type="ChEBI" id="CHEBI:60377"/>
        <dbReference type="ChEBI" id="CHEBI:456216"/>
        <dbReference type="EC" id="2.7.4.25"/>
    </reaction>
</comment>
<evidence type="ECO:0000259" key="9">
    <source>
        <dbReference type="Pfam" id="PF02224"/>
    </source>
</evidence>
<dbReference type="NCBIfam" id="TIGR00017">
    <property type="entry name" value="cmk"/>
    <property type="match status" value="1"/>
</dbReference>
<dbReference type="GO" id="GO:0005737">
    <property type="term" value="C:cytoplasm"/>
    <property type="evidence" value="ECO:0007669"/>
    <property type="project" value="UniProtKB-SubCell"/>
</dbReference>
<evidence type="ECO:0000256" key="8">
    <source>
        <dbReference type="HAMAP-Rule" id="MF_00238"/>
    </source>
</evidence>
<dbReference type="Gene3D" id="3.40.50.300">
    <property type="entry name" value="P-loop containing nucleotide triphosphate hydrolases"/>
    <property type="match status" value="1"/>
</dbReference>
<keyword evidence="5 8" id="KW-0067">ATP-binding</keyword>
<dbReference type="OrthoDB" id="9807434at2"/>
<protein>
    <recommendedName>
        <fullName evidence="8">Cytidylate kinase</fullName>
        <shortName evidence="8">CK</shortName>
        <ecNumber evidence="8">2.7.4.25</ecNumber>
    </recommendedName>
    <alternativeName>
        <fullName evidence="8">Cytidine monophosphate kinase</fullName>
        <shortName evidence="8">CMP kinase</shortName>
    </alternativeName>
</protein>
<evidence type="ECO:0000256" key="2">
    <source>
        <dbReference type="ARBA" id="ARBA00022679"/>
    </source>
</evidence>
<gene>
    <name evidence="8" type="primary">cmk</name>
    <name evidence="10" type="ORF">AU255_06520</name>
</gene>
<dbReference type="EC" id="2.7.4.25" evidence="8"/>
<dbReference type="Proteomes" id="UP000191980">
    <property type="component" value="Unassembled WGS sequence"/>
</dbReference>
<dbReference type="CDD" id="cd02020">
    <property type="entry name" value="CMPK"/>
    <property type="match status" value="1"/>
</dbReference>
<organism evidence="10 11">
    <name type="scientific">Methyloprofundus sedimenti</name>
    <dbReference type="NCBI Taxonomy" id="1420851"/>
    <lineage>
        <taxon>Bacteria</taxon>
        <taxon>Pseudomonadati</taxon>
        <taxon>Pseudomonadota</taxon>
        <taxon>Gammaproteobacteria</taxon>
        <taxon>Methylococcales</taxon>
        <taxon>Methylococcaceae</taxon>
        <taxon>Methyloprofundus</taxon>
    </lineage>
</organism>
<name>A0A1V8M811_9GAMM</name>
<dbReference type="RefSeq" id="WP_080522133.1">
    <property type="nucleotide sequence ID" value="NZ_LPUF01000001.1"/>
</dbReference>
<dbReference type="GO" id="GO:0005524">
    <property type="term" value="F:ATP binding"/>
    <property type="evidence" value="ECO:0007669"/>
    <property type="project" value="UniProtKB-UniRule"/>
</dbReference>
<keyword evidence="11" id="KW-1185">Reference proteome</keyword>
<comment type="catalytic activity">
    <reaction evidence="6 8">
        <text>dCMP + ATP = dCDP + ADP</text>
        <dbReference type="Rhea" id="RHEA:25094"/>
        <dbReference type="ChEBI" id="CHEBI:30616"/>
        <dbReference type="ChEBI" id="CHEBI:57566"/>
        <dbReference type="ChEBI" id="CHEBI:58593"/>
        <dbReference type="ChEBI" id="CHEBI:456216"/>
        <dbReference type="EC" id="2.7.4.25"/>
    </reaction>
</comment>
<comment type="caution">
    <text evidence="10">The sequence shown here is derived from an EMBL/GenBank/DDBJ whole genome shotgun (WGS) entry which is preliminary data.</text>
</comment>
<evidence type="ECO:0000256" key="3">
    <source>
        <dbReference type="ARBA" id="ARBA00022741"/>
    </source>
</evidence>
<reference evidence="10 11" key="1">
    <citation type="submission" date="2015-12" db="EMBL/GenBank/DDBJ databases">
        <authorList>
            <person name="Shamseldin A."/>
            <person name="Moawad H."/>
            <person name="Abd El-Rahim W.M."/>
            <person name="Sadowsky M.J."/>
        </authorList>
    </citation>
    <scope>NUCLEOTIDE SEQUENCE [LARGE SCALE GENOMIC DNA]</scope>
    <source>
        <strain evidence="10 11">WF1</strain>
    </source>
</reference>
<dbReference type="Pfam" id="PF02224">
    <property type="entry name" value="Cytidylate_kin"/>
    <property type="match status" value="1"/>
</dbReference>
<evidence type="ECO:0000313" key="10">
    <source>
        <dbReference type="EMBL" id="OQK17523.1"/>
    </source>
</evidence>
<dbReference type="EMBL" id="LPUF01000001">
    <property type="protein sequence ID" value="OQK17523.1"/>
    <property type="molecule type" value="Genomic_DNA"/>
</dbReference>
<accession>A0A1V8M811</accession>
<evidence type="ECO:0000256" key="6">
    <source>
        <dbReference type="ARBA" id="ARBA00047615"/>
    </source>
</evidence>
<feature type="binding site" evidence="8">
    <location>
        <begin position="10"/>
        <end position="18"/>
    </location>
    <ligand>
        <name>ATP</name>
        <dbReference type="ChEBI" id="CHEBI:30616"/>
    </ligand>
</feature>
<keyword evidence="8" id="KW-0963">Cytoplasm</keyword>
<comment type="subcellular location">
    <subcellularLocation>
        <location evidence="8">Cytoplasm</location>
    </subcellularLocation>
</comment>
<comment type="similarity">
    <text evidence="1 8">Belongs to the cytidylate kinase family. Type 1 subfamily.</text>
</comment>
<dbReference type="InterPro" id="IPR011994">
    <property type="entry name" value="Cytidylate_kinase_dom"/>
</dbReference>
<dbReference type="InterPro" id="IPR003136">
    <property type="entry name" value="Cytidylate_kin"/>
</dbReference>
<proteinExistence type="inferred from homology"/>
<keyword evidence="3 8" id="KW-0547">Nucleotide-binding</keyword>
<evidence type="ECO:0000256" key="5">
    <source>
        <dbReference type="ARBA" id="ARBA00022840"/>
    </source>
</evidence>